<feature type="compositionally biased region" description="Low complexity" evidence="1">
    <location>
        <begin position="436"/>
        <end position="451"/>
    </location>
</feature>
<evidence type="ECO:0000256" key="1">
    <source>
        <dbReference type="SAM" id="MobiDB-lite"/>
    </source>
</evidence>
<organism evidence="2 3">
    <name type="scientific">Setomelanomma holmii</name>
    <dbReference type="NCBI Taxonomy" id="210430"/>
    <lineage>
        <taxon>Eukaryota</taxon>
        <taxon>Fungi</taxon>
        <taxon>Dikarya</taxon>
        <taxon>Ascomycota</taxon>
        <taxon>Pezizomycotina</taxon>
        <taxon>Dothideomycetes</taxon>
        <taxon>Pleosporomycetidae</taxon>
        <taxon>Pleosporales</taxon>
        <taxon>Pleosporineae</taxon>
        <taxon>Phaeosphaeriaceae</taxon>
        <taxon>Setomelanomma</taxon>
    </lineage>
</organism>
<feature type="region of interest" description="Disordered" evidence="1">
    <location>
        <begin position="306"/>
        <end position="771"/>
    </location>
</feature>
<feature type="compositionally biased region" description="Low complexity" evidence="1">
    <location>
        <begin position="522"/>
        <end position="566"/>
    </location>
</feature>
<accession>A0A9P4HCT4</accession>
<feature type="compositionally biased region" description="Basic and acidic residues" evidence="1">
    <location>
        <begin position="91"/>
        <end position="106"/>
    </location>
</feature>
<keyword evidence="3" id="KW-1185">Reference proteome</keyword>
<protein>
    <submittedName>
        <fullName evidence="2">Uncharacterized protein</fullName>
    </submittedName>
</protein>
<gene>
    <name evidence="2" type="ORF">EK21DRAFT_99170</name>
</gene>
<feature type="compositionally biased region" description="Basic and acidic residues" evidence="1">
    <location>
        <begin position="666"/>
        <end position="675"/>
    </location>
</feature>
<feature type="compositionally biased region" description="Low complexity" evidence="1">
    <location>
        <begin position="606"/>
        <end position="621"/>
    </location>
</feature>
<feature type="compositionally biased region" description="Polar residues" evidence="1">
    <location>
        <begin position="758"/>
        <end position="771"/>
    </location>
</feature>
<sequence length="771" mass="79326">MSSGVRNLRAMFENQGTPSSPEPRGRSPGDSTPAEPESRPTPKVRASFISVEPTGIAPPDLGTTKGTPTNSAAAHRRESFSISQDNTEEIAELKKEVSAEKEERKNSVVIPEAIPEQAVASRESSTPAPPIRNEPAGEMPTLGAIMKGSDFPEPSTTEPEKSQVKETVAQPTQAPAKKEMPARKAAAAPKTETPAPSQTPAKKESKPTGASMKDGSAQPATPAKATKKLAKALKADAPGPGPAQTPAKVESADAEVTSKTEDKPAASPAVVAPEVLEVIEQEEKPPIEVKEKAVAQPVEVAEKKIEEPVRSEVEPTAAPIATKTEEKSPVLPSTEPTTAPETHLKTENEPVAAPTIEAPSENPDKVVTGAQEEASLKPVEPVEEATASDEPVPSPAKDEQPSSSTPKPAVTPKAVETKAKTNGTPVAKARVDTKKPAAISTAKASASKAPAGRSPLPKSIPRTPTTPKAAAPATAAKASSAAVKPKPVVSKPVAAKAVPKPTATKEPVKAAPPKTSRASLRPGALSTAAAPIASAATKAKAPAAEVKKPVTAKPATTSTPASSSASGFKKPAPKSPTRPVKLPAHLTAPTAASAAKHGEEEKVTRKPSTTTRPKTTAPGTRSSRPSIAPSTTAAKRPDSRASTTGGAPKGDFLSRMMRPTAASASKTHDKPDSPPRKGTKAPVSALQKGKKKIEEVASKAKEAVTTNGHSTEAHGDKGSTNKDVPEADDSGHTEAGAVAPEEPSKTQDPVQEHDTSVAEIQTPQFSGETVR</sequence>
<name>A0A9P4HCT4_9PLEO</name>
<feature type="compositionally biased region" description="Basic and acidic residues" evidence="1">
    <location>
        <begin position="742"/>
        <end position="756"/>
    </location>
</feature>
<reference evidence="2" key="1">
    <citation type="journal article" date="2020" name="Stud. Mycol.">
        <title>101 Dothideomycetes genomes: a test case for predicting lifestyles and emergence of pathogens.</title>
        <authorList>
            <person name="Haridas S."/>
            <person name="Albert R."/>
            <person name="Binder M."/>
            <person name="Bloem J."/>
            <person name="Labutti K."/>
            <person name="Salamov A."/>
            <person name="Andreopoulos B."/>
            <person name="Baker S."/>
            <person name="Barry K."/>
            <person name="Bills G."/>
            <person name="Bluhm B."/>
            <person name="Cannon C."/>
            <person name="Castanera R."/>
            <person name="Culley D."/>
            <person name="Daum C."/>
            <person name="Ezra D."/>
            <person name="Gonzalez J."/>
            <person name="Henrissat B."/>
            <person name="Kuo A."/>
            <person name="Liang C."/>
            <person name="Lipzen A."/>
            <person name="Lutzoni F."/>
            <person name="Magnuson J."/>
            <person name="Mondo S."/>
            <person name="Nolan M."/>
            <person name="Ohm R."/>
            <person name="Pangilinan J."/>
            <person name="Park H.-J."/>
            <person name="Ramirez L."/>
            <person name="Alfaro M."/>
            <person name="Sun H."/>
            <person name="Tritt A."/>
            <person name="Yoshinaga Y."/>
            <person name="Zwiers L.-H."/>
            <person name="Turgeon B."/>
            <person name="Goodwin S."/>
            <person name="Spatafora J."/>
            <person name="Crous P."/>
            <person name="Grigoriev I."/>
        </authorList>
    </citation>
    <scope>NUCLEOTIDE SEQUENCE</scope>
    <source>
        <strain evidence="2">CBS 110217</strain>
    </source>
</reference>
<dbReference type="EMBL" id="ML978174">
    <property type="protein sequence ID" value="KAF2032305.1"/>
    <property type="molecule type" value="Genomic_DNA"/>
</dbReference>
<feature type="compositionally biased region" description="Basic and acidic residues" evidence="1">
    <location>
        <begin position="692"/>
        <end position="702"/>
    </location>
</feature>
<feature type="compositionally biased region" description="Polar residues" evidence="1">
    <location>
        <begin position="622"/>
        <end position="633"/>
    </location>
</feature>
<dbReference type="AlphaFoldDB" id="A0A9P4HCT4"/>
<feature type="region of interest" description="Disordered" evidence="1">
    <location>
        <begin position="1"/>
        <end position="269"/>
    </location>
</feature>
<feature type="compositionally biased region" description="Low complexity" evidence="1">
    <location>
        <begin position="463"/>
        <end position="505"/>
    </location>
</feature>
<evidence type="ECO:0000313" key="3">
    <source>
        <dbReference type="Proteomes" id="UP000799777"/>
    </source>
</evidence>
<feature type="compositionally biased region" description="Basic and acidic residues" evidence="1">
    <location>
        <begin position="711"/>
        <end position="732"/>
    </location>
</feature>
<dbReference type="Proteomes" id="UP000799777">
    <property type="component" value="Unassembled WGS sequence"/>
</dbReference>
<evidence type="ECO:0000313" key="2">
    <source>
        <dbReference type="EMBL" id="KAF2032305.1"/>
    </source>
</evidence>
<proteinExistence type="predicted"/>
<feature type="compositionally biased region" description="Low complexity" evidence="1">
    <location>
        <begin position="581"/>
        <end position="595"/>
    </location>
</feature>
<comment type="caution">
    <text evidence="2">The sequence shown here is derived from an EMBL/GenBank/DDBJ whole genome shotgun (WGS) entry which is preliminary data.</text>
</comment>
<feature type="compositionally biased region" description="Low complexity" evidence="1">
    <location>
        <begin position="183"/>
        <end position="196"/>
    </location>
</feature>
<dbReference type="OrthoDB" id="3600083at2759"/>